<dbReference type="PANTHER" id="PTHR48081:SF8">
    <property type="entry name" value="ALPHA_BETA HYDROLASE FOLD-3 DOMAIN-CONTAINING PROTEIN-RELATED"/>
    <property type="match status" value="1"/>
</dbReference>
<dbReference type="PANTHER" id="PTHR48081">
    <property type="entry name" value="AB HYDROLASE SUPERFAMILY PROTEIN C4A8.06C"/>
    <property type="match status" value="1"/>
</dbReference>
<evidence type="ECO:0000256" key="2">
    <source>
        <dbReference type="SAM" id="Phobius"/>
    </source>
</evidence>
<keyword evidence="1" id="KW-0378">Hydrolase</keyword>
<organism evidence="3 4">
    <name type="scientific">Rhodonia placenta</name>
    <dbReference type="NCBI Taxonomy" id="104341"/>
    <lineage>
        <taxon>Eukaryota</taxon>
        <taxon>Fungi</taxon>
        <taxon>Dikarya</taxon>
        <taxon>Basidiomycota</taxon>
        <taxon>Agaricomycotina</taxon>
        <taxon>Agaricomycetes</taxon>
        <taxon>Polyporales</taxon>
        <taxon>Adustoporiaceae</taxon>
        <taxon>Rhodonia</taxon>
    </lineage>
</organism>
<keyword evidence="2" id="KW-0472">Membrane</keyword>
<name>A0A8H7NWZ5_9APHY</name>
<dbReference type="InterPro" id="IPR050300">
    <property type="entry name" value="GDXG_lipolytic_enzyme"/>
</dbReference>
<sequence>MKYYAFRRQPFKALYTAGSILALIFVRLPFWAIAYLAPGLRPRRNWSIGRCLIVLICQSYSSMLFATEVPVTQPIEHAPLEENDQGFVWIEPVFGSLIVGEIKDMAEVNGVEAVRVGGYWIGPRGRTMRAGEHALQDEKVIYHIHAAIIDAVAGYRYLVQELGFKPQNIILSGDSAGADWGNTHLGPGSSLLQNATTDYIQDAFLSNYTARALVGNLPLETAATSVWMSPASLKLEFVPGLFAGLPRTCIFVGQAELALDQARTLRERIQADNGEDAVKYMEWADVTHDAVCMPWHEPERTKALREIAKWLESI</sequence>
<evidence type="ECO:0000256" key="1">
    <source>
        <dbReference type="ARBA" id="ARBA00022801"/>
    </source>
</evidence>
<evidence type="ECO:0000313" key="3">
    <source>
        <dbReference type="EMBL" id="KAF9807912.1"/>
    </source>
</evidence>
<comment type="caution">
    <text evidence="3">The sequence shown here is derived from an EMBL/GenBank/DDBJ whole genome shotgun (WGS) entry which is preliminary data.</text>
</comment>
<dbReference type="GO" id="GO:0016787">
    <property type="term" value="F:hydrolase activity"/>
    <property type="evidence" value="ECO:0007669"/>
    <property type="project" value="UniProtKB-KW"/>
</dbReference>
<dbReference type="InterPro" id="IPR029058">
    <property type="entry name" value="AB_hydrolase_fold"/>
</dbReference>
<accession>A0A8H7NWZ5</accession>
<dbReference type="Proteomes" id="UP000639403">
    <property type="component" value="Unassembled WGS sequence"/>
</dbReference>
<keyword evidence="2" id="KW-0812">Transmembrane</keyword>
<feature type="transmembrane region" description="Helical" evidence="2">
    <location>
        <begin position="13"/>
        <end position="36"/>
    </location>
</feature>
<evidence type="ECO:0008006" key="5">
    <source>
        <dbReference type="Google" id="ProtNLM"/>
    </source>
</evidence>
<proteinExistence type="predicted"/>
<protein>
    <recommendedName>
        <fullName evidence="5">Alpha/beta hydrolase fold-3 domain-containing protein</fullName>
    </recommendedName>
</protein>
<reference evidence="3" key="2">
    <citation type="journal article" name="Front. Microbiol.">
        <title>Degradative Capacity of Two Strains of Rhodonia placenta: From Phenotype to Genotype.</title>
        <authorList>
            <person name="Kolle M."/>
            <person name="Horta M.A.C."/>
            <person name="Nowrousian M."/>
            <person name="Ohm R.A."/>
            <person name="Benz J.P."/>
            <person name="Pilgard A."/>
        </authorList>
    </citation>
    <scope>NUCLEOTIDE SEQUENCE</scope>
    <source>
        <strain evidence="3">FPRL280</strain>
    </source>
</reference>
<dbReference type="SUPFAM" id="SSF53474">
    <property type="entry name" value="alpha/beta-Hydrolases"/>
    <property type="match status" value="1"/>
</dbReference>
<dbReference type="EMBL" id="JADOXO010000257">
    <property type="protein sequence ID" value="KAF9807912.1"/>
    <property type="molecule type" value="Genomic_DNA"/>
</dbReference>
<reference evidence="3" key="1">
    <citation type="submission" date="2020-11" db="EMBL/GenBank/DDBJ databases">
        <authorList>
            <person name="Koelle M."/>
            <person name="Horta M.A.C."/>
            <person name="Nowrousian M."/>
            <person name="Ohm R.A."/>
            <person name="Benz P."/>
            <person name="Pilgard A."/>
        </authorList>
    </citation>
    <scope>NUCLEOTIDE SEQUENCE</scope>
    <source>
        <strain evidence="3">FPRL280</strain>
    </source>
</reference>
<dbReference type="AlphaFoldDB" id="A0A8H7NWZ5"/>
<evidence type="ECO:0000313" key="4">
    <source>
        <dbReference type="Proteomes" id="UP000639403"/>
    </source>
</evidence>
<dbReference type="Gene3D" id="3.40.50.1820">
    <property type="entry name" value="alpha/beta hydrolase"/>
    <property type="match status" value="2"/>
</dbReference>
<gene>
    <name evidence="3" type="ORF">IEO21_08029</name>
</gene>
<keyword evidence="2" id="KW-1133">Transmembrane helix</keyword>